<dbReference type="GO" id="GO:0005737">
    <property type="term" value="C:cytoplasm"/>
    <property type="evidence" value="ECO:0007669"/>
    <property type="project" value="TreeGrafter"/>
</dbReference>
<dbReference type="AlphaFoldDB" id="A0AAJ7C1P3"/>
<dbReference type="Proteomes" id="UP000694920">
    <property type="component" value="Unplaced"/>
</dbReference>
<evidence type="ECO:0000256" key="4">
    <source>
        <dbReference type="PROSITE-ProRule" id="PRU00339"/>
    </source>
</evidence>
<dbReference type="InterPro" id="IPR001214">
    <property type="entry name" value="SET_dom"/>
</dbReference>
<dbReference type="InterPro" id="IPR011990">
    <property type="entry name" value="TPR-like_helical_dom_sf"/>
</dbReference>
<dbReference type="SUPFAM" id="SSF82199">
    <property type="entry name" value="SET domain"/>
    <property type="match status" value="1"/>
</dbReference>
<dbReference type="GO" id="GO:0042826">
    <property type="term" value="F:histone deacetylase binding"/>
    <property type="evidence" value="ECO:0007669"/>
    <property type="project" value="TreeGrafter"/>
</dbReference>
<keyword evidence="3" id="KW-0949">S-adenosyl-L-methionine</keyword>
<dbReference type="Gene3D" id="2.170.270.10">
    <property type="entry name" value="SET domain"/>
    <property type="match status" value="1"/>
</dbReference>
<dbReference type="GO" id="GO:0008276">
    <property type="term" value="F:protein methyltransferase activity"/>
    <property type="evidence" value="ECO:0007669"/>
    <property type="project" value="UniProtKB-ARBA"/>
</dbReference>
<dbReference type="CDD" id="cd10536">
    <property type="entry name" value="SET_SMYD4"/>
    <property type="match status" value="1"/>
</dbReference>
<keyword evidence="4" id="KW-0802">TPR repeat</keyword>
<reference evidence="7" key="1">
    <citation type="submission" date="2025-08" db="UniProtKB">
        <authorList>
            <consortium name="RefSeq"/>
        </authorList>
    </citation>
    <scope>IDENTIFICATION</scope>
</reference>
<evidence type="ECO:0000259" key="5">
    <source>
        <dbReference type="PROSITE" id="PS50280"/>
    </source>
</evidence>
<dbReference type="InterPro" id="IPR052097">
    <property type="entry name" value="SET-MYND_domain_protein"/>
</dbReference>
<dbReference type="GeneID" id="107269667"/>
<accession>A0AAJ7C1P3</accession>
<name>A0AAJ7C1P3_CEPCN</name>
<evidence type="ECO:0000256" key="3">
    <source>
        <dbReference type="ARBA" id="ARBA00022691"/>
    </source>
</evidence>
<sequence length="674" mass="75716">MLDNDVDVEDGEFFRANLLEVRRAVGLQDFKKFSALTNNGERVAFLLGYPEARALPIEVEKVGSKDAEKTLKLKDVGNKLFGRGEFTKALEIYSNAVLLATRNELGVILANRSAALYHLQRYELALSDVDEAVKIGYPVELVYKLEERRARCLLALKRHSNAVKAFRSALKSLDNAKIPLQKKQKVESDIRMMLAVMDKGRQLNAGLENLSINETNEDKKLPKIPDRNPVYPACSNSVEIRDAGGAVGRHAVASKDILPGDILVVEKPHSAVLLSEYRLSHCQLCFSRIVAPIPAACYACSCIAYCSPRCRDADAEAHLIECNILTTLWQSNASVTCLLALKAVTQRPFADLLKLQEHLKVNAGKSNEITKSHPYRGDHYEAFHGLVTHEDERTADDLFHRAHMAAWLLRVLKRTSYLPKDVITPDDAQHKLSEIEIFIGGLLLHNIQLLQFNAHEISELQRPKFERTLANAKSIFIGGGVYPTVALFNHSCNPGVIRYFVGTTMIIRAVRTIMSGEEICENYGPIFTTTPEKERKRKLRLQYWFDCACEACTEQWPLLNEIDPRILRFKCDTGRVCGNILPVRTDSNEFMINCSKCTKSTNILKGLKALQDTDALFKIASRNLEEGKHDQALKAYLEILKLLDENLALPIRDYHLCQQGVRLCLLTMGNTATV</sequence>
<dbReference type="GO" id="GO:0008170">
    <property type="term" value="F:N-methyltransferase activity"/>
    <property type="evidence" value="ECO:0007669"/>
    <property type="project" value="UniProtKB-ARBA"/>
</dbReference>
<dbReference type="SUPFAM" id="SSF144232">
    <property type="entry name" value="HIT/MYND zinc finger-like"/>
    <property type="match status" value="1"/>
</dbReference>
<dbReference type="CTD" id="36234"/>
<dbReference type="Pfam" id="PF00856">
    <property type="entry name" value="SET"/>
    <property type="match status" value="1"/>
</dbReference>
<dbReference type="GO" id="GO:0008757">
    <property type="term" value="F:S-adenosylmethionine-dependent methyltransferase activity"/>
    <property type="evidence" value="ECO:0007669"/>
    <property type="project" value="UniProtKB-ARBA"/>
</dbReference>
<evidence type="ECO:0000256" key="2">
    <source>
        <dbReference type="ARBA" id="ARBA00022679"/>
    </source>
</evidence>
<keyword evidence="2" id="KW-0808">Transferase</keyword>
<dbReference type="GO" id="GO:0032259">
    <property type="term" value="P:methylation"/>
    <property type="evidence" value="ECO:0007669"/>
    <property type="project" value="UniProtKB-KW"/>
</dbReference>
<dbReference type="Gene3D" id="6.10.140.2220">
    <property type="match status" value="1"/>
</dbReference>
<evidence type="ECO:0000256" key="1">
    <source>
        <dbReference type="ARBA" id="ARBA00022603"/>
    </source>
</evidence>
<evidence type="ECO:0000313" key="7">
    <source>
        <dbReference type="RefSeq" id="XP_015599275.1"/>
    </source>
</evidence>
<dbReference type="SUPFAM" id="SSF48452">
    <property type="entry name" value="TPR-like"/>
    <property type="match status" value="1"/>
</dbReference>
<feature type="domain" description="SET" evidence="5">
    <location>
        <begin position="236"/>
        <end position="524"/>
    </location>
</feature>
<protein>
    <submittedName>
        <fullName evidence="7">SET and MYND domain-containing protein 4</fullName>
    </submittedName>
</protein>
<dbReference type="PROSITE" id="PS50005">
    <property type="entry name" value="TPR"/>
    <property type="match status" value="1"/>
</dbReference>
<proteinExistence type="predicted"/>
<keyword evidence="6" id="KW-1185">Reference proteome</keyword>
<dbReference type="Gene3D" id="1.10.220.160">
    <property type="match status" value="1"/>
</dbReference>
<dbReference type="PROSITE" id="PS50280">
    <property type="entry name" value="SET"/>
    <property type="match status" value="1"/>
</dbReference>
<organism evidence="6 7">
    <name type="scientific">Cephus cinctus</name>
    <name type="common">Wheat stem sawfly</name>
    <dbReference type="NCBI Taxonomy" id="211228"/>
    <lineage>
        <taxon>Eukaryota</taxon>
        <taxon>Metazoa</taxon>
        <taxon>Ecdysozoa</taxon>
        <taxon>Arthropoda</taxon>
        <taxon>Hexapoda</taxon>
        <taxon>Insecta</taxon>
        <taxon>Pterygota</taxon>
        <taxon>Neoptera</taxon>
        <taxon>Endopterygota</taxon>
        <taxon>Hymenoptera</taxon>
        <taxon>Cephoidea</taxon>
        <taxon>Cephidae</taxon>
        <taxon>Cephus</taxon>
    </lineage>
</organism>
<evidence type="ECO:0000313" key="6">
    <source>
        <dbReference type="Proteomes" id="UP000694920"/>
    </source>
</evidence>
<dbReference type="InterPro" id="IPR019734">
    <property type="entry name" value="TPR_rpt"/>
</dbReference>
<dbReference type="InterPro" id="IPR044421">
    <property type="entry name" value="SMYD4_SET"/>
</dbReference>
<dbReference type="SMART" id="SM00028">
    <property type="entry name" value="TPR"/>
    <property type="match status" value="4"/>
</dbReference>
<dbReference type="Gene3D" id="1.25.40.10">
    <property type="entry name" value="Tetratricopeptide repeat domain"/>
    <property type="match status" value="1"/>
</dbReference>
<keyword evidence="1" id="KW-0489">Methyltransferase</keyword>
<gene>
    <name evidence="7" type="primary">LOC107269667</name>
</gene>
<dbReference type="GO" id="GO:0005634">
    <property type="term" value="C:nucleus"/>
    <property type="evidence" value="ECO:0007669"/>
    <property type="project" value="TreeGrafter"/>
</dbReference>
<dbReference type="InterPro" id="IPR046341">
    <property type="entry name" value="SET_dom_sf"/>
</dbReference>
<dbReference type="KEGG" id="ccin:107269667"/>
<dbReference type="PANTHER" id="PTHR46165:SF7">
    <property type="entry name" value="SET AND MYND DOMAIN-CONTAINING PROTEIN 4"/>
    <property type="match status" value="1"/>
</dbReference>
<feature type="repeat" description="TPR" evidence="4">
    <location>
        <begin position="613"/>
        <end position="646"/>
    </location>
</feature>
<dbReference type="RefSeq" id="XP_015599275.1">
    <property type="nucleotide sequence ID" value="XM_015743789.2"/>
</dbReference>
<dbReference type="PANTHER" id="PTHR46165">
    <property type="entry name" value="SET AND MYND DOMAIN-CONTAINING PROTEIN 4"/>
    <property type="match status" value="1"/>
</dbReference>